<reference evidence="1 2" key="1">
    <citation type="submission" date="2015-09" db="EMBL/GenBank/DDBJ databases">
        <title>Genome announcement of multiple Pseudomonas syringae strains.</title>
        <authorList>
            <person name="Thakur S."/>
            <person name="Wang P.W."/>
            <person name="Gong Y."/>
            <person name="Weir B.S."/>
            <person name="Guttman D.S."/>
        </authorList>
    </citation>
    <scope>NUCLEOTIDE SEQUENCE [LARGE SCALE GENOMIC DNA]</scope>
    <source>
        <strain evidence="1 2">ICMP3956</strain>
    </source>
</reference>
<proteinExistence type="predicted"/>
<name>A0A0N8SIK3_9PSED</name>
<organism evidence="1 2">
    <name type="scientific">Pseudomonas syringae pv. primulae</name>
    <dbReference type="NCBI Taxonomy" id="251707"/>
    <lineage>
        <taxon>Bacteria</taxon>
        <taxon>Pseudomonadati</taxon>
        <taxon>Pseudomonadota</taxon>
        <taxon>Gammaproteobacteria</taxon>
        <taxon>Pseudomonadales</taxon>
        <taxon>Pseudomonadaceae</taxon>
        <taxon>Pseudomonas</taxon>
    </lineage>
</organism>
<evidence type="ECO:0000313" key="1">
    <source>
        <dbReference type="EMBL" id="KPY29832.1"/>
    </source>
</evidence>
<comment type="caution">
    <text evidence="1">The sequence shown here is derived from an EMBL/GenBank/DDBJ whole genome shotgun (WGS) entry which is preliminary data.</text>
</comment>
<dbReference type="PATRIC" id="fig|251707.3.peg.1771"/>
<dbReference type="Proteomes" id="UP000050562">
    <property type="component" value="Unassembled WGS sequence"/>
</dbReference>
<sequence>MAGSIWGDLPPFTVKMPEARAVIKAPKVQISQVLREVGENALALNSLAMEKRKMKPMFKDFNPEQITPKDLSRAGMVLFKAGFIDNHTAELMSRAGDEFDNKGNVLNPDREINALEFFAGRIVDMKEKSAWGDPYAKLLLPDYIRTIHIIQNLAAFAQSGDSYDMRKFEALEKEGSKQSKHYIKG</sequence>
<gene>
    <name evidence="1" type="ORF">ALO52_01372</name>
</gene>
<protein>
    <submittedName>
        <fullName evidence="1">Uncharacterized protein</fullName>
    </submittedName>
</protein>
<evidence type="ECO:0000313" key="2">
    <source>
        <dbReference type="Proteomes" id="UP000050562"/>
    </source>
</evidence>
<dbReference type="RefSeq" id="WP_004885114.1">
    <property type="nucleotide sequence ID" value="NZ_LJRC01000296.1"/>
</dbReference>
<dbReference type="AlphaFoldDB" id="A0A0N8SIK3"/>
<dbReference type="EMBL" id="LJRC01000296">
    <property type="protein sequence ID" value="KPY29832.1"/>
    <property type="molecule type" value="Genomic_DNA"/>
</dbReference>
<accession>A0A0N8SIK3</accession>